<accession>A0ABM7XD55</accession>
<dbReference type="InterPro" id="IPR000014">
    <property type="entry name" value="PAS"/>
</dbReference>
<dbReference type="PANTHER" id="PTHR43304">
    <property type="entry name" value="PHYTOCHROME-LIKE PROTEIN CPH1"/>
    <property type="match status" value="1"/>
</dbReference>
<dbReference type="InterPro" id="IPR001610">
    <property type="entry name" value="PAC"/>
</dbReference>
<dbReference type="Pfam" id="PF13474">
    <property type="entry name" value="SnoaL_3"/>
    <property type="match status" value="1"/>
</dbReference>
<dbReference type="InterPro" id="IPR052162">
    <property type="entry name" value="Sensor_kinase/Photoreceptor"/>
</dbReference>
<gene>
    <name evidence="9" type="ORF">AMPC_29140</name>
</gene>
<evidence type="ECO:0000259" key="8">
    <source>
        <dbReference type="PROSITE" id="PS50113"/>
    </source>
</evidence>
<dbReference type="InterPro" id="IPR032710">
    <property type="entry name" value="NTF2-like_dom_sf"/>
</dbReference>
<keyword evidence="6" id="KW-0175">Coiled coil</keyword>
<evidence type="ECO:0000256" key="4">
    <source>
        <dbReference type="ARBA" id="ARBA00022679"/>
    </source>
</evidence>
<dbReference type="EMBL" id="AP025592">
    <property type="protein sequence ID" value="BDG09801.1"/>
    <property type="molecule type" value="Genomic_DNA"/>
</dbReference>
<dbReference type="SUPFAM" id="SSF55785">
    <property type="entry name" value="PYP-like sensor domain (PAS domain)"/>
    <property type="match status" value="1"/>
</dbReference>
<evidence type="ECO:0000256" key="3">
    <source>
        <dbReference type="ARBA" id="ARBA00022553"/>
    </source>
</evidence>
<reference evidence="10" key="1">
    <citation type="journal article" date="2022" name="Int. J. Syst. Evol. Microbiol.">
        <title>Anaeromyxobacter oryzae sp. nov., Anaeromyxobacter diazotrophicus sp. nov. and Anaeromyxobacter paludicola sp. nov., isolated from paddy soils.</title>
        <authorList>
            <person name="Itoh H."/>
            <person name="Xu Z."/>
            <person name="Mise K."/>
            <person name="Masuda Y."/>
            <person name="Ushijima N."/>
            <person name="Hayakawa C."/>
            <person name="Shiratori Y."/>
            <person name="Senoo K."/>
        </authorList>
    </citation>
    <scope>NUCLEOTIDE SEQUENCE [LARGE SCALE GENOMIC DNA]</scope>
    <source>
        <strain evidence="10">Red630</strain>
    </source>
</reference>
<dbReference type="Proteomes" id="UP001162734">
    <property type="component" value="Chromosome"/>
</dbReference>
<proteinExistence type="predicted"/>
<evidence type="ECO:0000259" key="7">
    <source>
        <dbReference type="PROSITE" id="PS50112"/>
    </source>
</evidence>
<feature type="coiled-coil region" evidence="6">
    <location>
        <begin position="141"/>
        <end position="189"/>
    </location>
</feature>
<dbReference type="SMART" id="SM00091">
    <property type="entry name" value="PAS"/>
    <property type="match status" value="1"/>
</dbReference>
<feature type="domain" description="PAC" evidence="8">
    <location>
        <begin position="260"/>
        <end position="312"/>
    </location>
</feature>
<evidence type="ECO:0000256" key="1">
    <source>
        <dbReference type="ARBA" id="ARBA00000085"/>
    </source>
</evidence>
<evidence type="ECO:0000313" key="10">
    <source>
        <dbReference type="Proteomes" id="UP001162734"/>
    </source>
</evidence>
<keyword evidence="4" id="KW-0808">Transferase</keyword>
<dbReference type="PROSITE" id="PS50112">
    <property type="entry name" value="PAS"/>
    <property type="match status" value="1"/>
</dbReference>
<dbReference type="SUPFAM" id="SSF54427">
    <property type="entry name" value="NTF2-like"/>
    <property type="match status" value="1"/>
</dbReference>
<dbReference type="InterPro" id="IPR035965">
    <property type="entry name" value="PAS-like_dom_sf"/>
</dbReference>
<evidence type="ECO:0000256" key="6">
    <source>
        <dbReference type="SAM" id="Coils"/>
    </source>
</evidence>
<dbReference type="NCBIfam" id="TIGR00229">
    <property type="entry name" value="sensory_box"/>
    <property type="match status" value="1"/>
</dbReference>
<dbReference type="RefSeq" id="WP_248342196.1">
    <property type="nucleotide sequence ID" value="NZ_AP025592.1"/>
</dbReference>
<dbReference type="SMART" id="SM00086">
    <property type="entry name" value="PAC"/>
    <property type="match status" value="1"/>
</dbReference>
<dbReference type="Pfam" id="PF00989">
    <property type="entry name" value="PAS"/>
    <property type="match status" value="1"/>
</dbReference>
<protein>
    <recommendedName>
        <fullName evidence="2">histidine kinase</fullName>
        <ecNumber evidence="2">2.7.13.3</ecNumber>
    </recommendedName>
</protein>
<comment type="catalytic activity">
    <reaction evidence="1">
        <text>ATP + protein L-histidine = ADP + protein N-phospho-L-histidine.</text>
        <dbReference type="EC" id="2.7.13.3"/>
    </reaction>
</comment>
<dbReference type="EC" id="2.7.13.3" evidence="2"/>
<dbReference type="PROSITE" id="PS50113">
    <property type="entry name" value="PAC"/>
    <property type="match status" value="1"/>
</dbReference>
<keyword evidence="10" id="KW-1185">Reference proteome</keyword>
<dbReference type="PANTHER" id="PTHR43304:SF1">
    <property type="entry name" value="PAC DOMAIN-CONTAINING PROTEIN"/>
    <property type="match status" value="1"/>
</dbReference>
<name>A0ABM7XD55_9BACT</name>
<evidence type="ECO:0000256" key="5">
    <source>
        <dbReference type="ARBA" id="ARBA00022777"/>
    </source>
</evidence>
<feature type="domain" description="PAS" evidence="7">
    <location>
        <begin position="186"/>
        <end position="257"/>
    </location>
</feature>
<dbReference type="InterPro" id="IPR000700">
    <property type="entry name" value="PAS-assoc_C"/>
</dbReference>
<dbReference type="Gene3D" id="3.30.450.20">
    <property type="entry name" value="PAS domain"/>
    <property type="match status" value="1"/>
</dbReference>
<dbReference type="Gene3D" id="3.10.450.50">
    <property type="match status" value="1"/>
</dbReference>
<keyword evidence="3" id="KW-0597">Phosphoprotein</keyword>
<dbReference type="InterPro" id="IPR037401">
    <property type="entry name" value="SnoaL-like"/>
</dbReference>
<sequence length="381" mass="43283">MNPGDHATIRKLLDDYLRMYASRDDRLTGFFSEDFSGFAGGGDVLVKDREEWVAITRQDFSQVRDPIRLELEDVALQSLSETIAVATSFFKIHLPIEDHVLSRETARLVLIFRKETSGWKITHSSISIPYHLVREGEVYPLKELESRTQVLEQRVAERTRQLSEANAGLAREVAERKQTEERLRESETLYRSILNASPDDITIADLEGRVLMVSPNAVTMFGFESTEQGMGLKVTDFLVPEDRERAMSRVALLFRGEVSGPSEYRGLRRDGSTFDIEVNSALIRDAEGRPTRLVVIARDITARKRTEAALQKAVAQIKTLRGLLPICMHCKNIRDDRGNWSPMEVYVRERTGAEFSHGLCPTCLATRYPEFTRDEGEDEQA</sequence>
<evidence type="ECO:0000256" key="2">
    <source>
        <dbReference type="ARBA" id="ARBA00012438"/>
    </source>
</evidence>
<dbReference type="CDD" id="cd00130">
    <property type="entry name" value="PAS"/>
    <property type="match status" value="1"/>
</dbReference>
<keyword evidence="5" id="KW-0418">Kinase</keyword>
<evidence type="ECO:0000313" key="9">
    <source>
        <dbReference type="EMBL" id="BDG09801.1"/>
    </source>
</evidence>
<organism evidence="9 10">
    <name type="scientific">Anaeromyxobacter paludicola</name>
    <dbReference type="NCBI Taxonomy" id="2918171"/>
    <lineage>
        <taxon>Bacteria</taxon>
        <taxon>Pseudomonadati</taxon>
        <taxon>Myxococcota</taxon>
        <taxon>Myxococcia</taxon>
        <taxon>Myxococcales</taxon>
        <taxon>Cystobacterineae</taxon>
        <taxon>Anaeromyxobacteraceae</taxon>
        <taxon>Anaeromyxobacter</taxon>
    </lineage>
</organism>
<dbReference type="InterPro" id="IPR013767">
    <property type="entry name" value="PAS_fold"/>
</dbReference>